<sequence length="450" mass="50732">MGASGKWVKSIIGIKKSEKDEHDSVTVLKKGASKGKKWRIWRSSSGDLSSGSSWKGFKGHHRSFAGSECSDSSSVNNDAFTAAVATVVRAPPKDFRAVRQEWAAIRIQTAFRGFLARRALRALKGLVRLQALVRGRQVRKQAAVTLRCMQALVRVQARVRARRVRMSIEGLAVQKILYEHRSKDEQLKHAEDGWCDSRGTLEEVKAKIQMRQEGAVKRERALAYSLAQKQFKSTQTFDSRTNVSVPYLKSNEFDKNSWGWSWLERWMAAKPWENRLMEQGNTDLEKTPQSKTCSVPIRGNNRSKSSEPCSVKVRKNNMTTRVSAKPPLPGGPATRSSSSPSSEFRYDESSASSSICTSATPMTSERTEDSNNTRPSYMNLTESTKAKQRFQRIQRQSMDEFQFLKKSGAFSNDDSKSNAGSDLLRPLCLPNGMDKFSMNLRERENYIGEY</sequence>
<keyword evidence="2" id="KW-1185">Reference proteome</keyword>
<gene>
    <name evidence="1" type="ORF">M9H77_19541</name>
</gene>
<evidence type="ECO:0000313" key="1">
    <source>
        <dbReference type="EMBL" id="KAI5669688.1"/>
    </source>
</evidence>
<accession>A0ACC0BAP7</accession>
<dbReference type="Proteomes" id="UP001060085">
    <property type="component" value="Linkage Group LG04"/>
</dbReference>
<protein>
    <submittedName>
        <fullName evidence="1">Uncharacterized protein</fullName>
    </submittedName>
</protein>
<evidence type="ECO:0000313" key="2">
    <source>
        <dbReference type="Proteomes" id="UP001060085"/>
    </source>
</evidence>
<name>A0ACC0BAP7_CATRO</name>
<organism evidence="1 2">
    <name type="scientific">Catharanthus roseus</name>
    <name type="common">Madagascar periwinkle</name>
    <name type="synonym">Vinca rosea</name>
    <dbReference type="NCBI Taxonomy" id="4058"/>
    <lineage>
        <taxon>Eukaryota</taxon>
        <taxon>Viridiplantae</taxon>
        <taxon>Streptophyta</taxon>
        <taxon>Embryophyta</taxon>
        <taxon>Tracheophyta</taxon>
        <taxon>Spermatophyta</taxon>
        <taxon>Magnoliopsida</taxon>
        <taxon>eudicotyledons</taxon>
        <taxon>Gunneridae</taxon>
        <taxon>Pentapetalae</taxon>
        <taxon>asterids</taxon>
        <taxon>lamiids</taxon>
        <taxon>Gentianales</taxon>
        <taxon>Apocynaceae</taxon>
        <taxon>Rauvolfioideae</taxon>
        <taxon>Vinceae</taxon>
        <taxon>Catharanthinae</taxon>
        <taxon>Catharanthus</taxon>
    </lineage>
</organism>
<proteinExistence type="predicted"/>
<comment type="caution">
    <text evidence="1">The sequence shown here is derived from an EMBL/GenBank/DDBJ whole genome shotgun (WGS) entry which is preliminary data.</text>
</comment>
<dbReference type="EMBL" id="CM044704">
    <property type="protein sequence ID" value="KAI5669688.1"/>
    <property type="molecule type" value="Genomic_DNA"/>
</dbReference>
<reference evidence="2" key="1">
    <citation type="journal article" date="2023" name="Nat. Plants">
        <title>Single-cell RNA sequencing provides a high-resolution roadmap for understanding the multicellular compartmentation of specialized metabolism.</title>
        <authorList>
            <person name="Sun S."/>
            <person name="Shen X."/>
            <person name="Li Y."/>
            <person name="Li Y."/>
            <person name="Wang S."/>
            <person name="Li R."/>
            <person name="Zhang H."/>
            <person name="Shen G."/>
            <person name="Guo B."/>
            <person name="Wei J."/>
            <person name="Xu J."/>
            <person name="St-Pierre B."/>
            <person name="Chen S."/>
            <person name="Sun C."/>
        </authorList>
    </citation>
    <scope>NUCLEOTIDE SEQUENCE [LARGE SCALE GENOMIC DNA]</scope>
</reference>